<comment type="catalytic activity">
    <reaction evidence="4">
        <text>O-phospho-L-tyrosyl-[protein] + H2O = L-tyrosyl-[protein] + phosphate</text>
        <dbReference type="Rhea" id="RHEA:10684"/>
        <dbReference type="Rhea" id="RHEA-COMP:10136"/>
        <dbReference type="Rhea" id="RHEA-COMP:20101"/>
        <dbReference type="ChEBI" id="CHEBI:15377"/>
        <dbReference type="ChEBI" id="CHEBI:43474"/>
        <dbReference type="ChEBI" id="CHEBI:46858"/>
        <dbReference type="ChEBI" id="CHEBI:61978"/>
        <dbReference type="EC" id="3.1.3.48"/>
    </reaction>
</comment>
<sequence length="247" mass="26965">MRDFIDLHSHWIAHIDDGARSPAASVALLSGLFQAGFSTVIATPHMRPGMFDNDRPALQRAYEAMAPHLEEAGVPLPQVDLASEHFFDDIVFQRLVSGEGLPYPIKTAGGSSAGRRAVLVELPSSAFPRNLQARFFDLRRAGLTPVLAHPERYQPVWKNIGALTPLLDAGTHLQLDLCSLVGKYGRAAQRAAEELLEEEAYEIACSDAHKPEDVDAVVSSIERLEALVGRAERSRLLIEGPRALLSS</sequence>
<keyword evidence="3" id="KW-0378">Hydrolase</keyword>
<dbReference type="PANTHER" id="PTHR39181:SF1">
    <property type="entry name" value="TYROSINE-PROTEIN PHOSPHATASE YWQE"/>
    <property type="match status" value="1"/>
</dbReference>
<organism evidence="5 6">
    <name type="scientific">Pendulispora brunnea</name>
    <dbReference type="NCBI Taxonomy" id="2905690"/>
    <lineage>
        <taxon>Bacteria</taxon>
        <taxon>Pseudomonadati</taxon>
        <taxon>Myxococcota</taxon>
        <taxon>Myxococcia</taxon>
        <taxon>Myxococcales</taxon>
        <taxon>Sorangiineae</taxon>
        <taxon>Pendulisporaceae</taxon>
        <taxon>Pendulispora</taxon>
    </lineage>
</organism>
<evidence type="ECO:0000256" key="2">
    <source>
        <dbReference type="ARBA" id="ARBA00013064"/>
    </source>
</evidence>
<protein>
    <recommendedName>
        <fullName evidence="2">protein-tyrosine-phosphatase</fullName>
        <ecNumber evidence="2">3.1.3.48</ecNumber>
    </recommendedName>
</protein>
<dbReference type="PIRSF" id="PIRSF016557">
    <property type="entry name" value="Caps_synth_CpsB"/>
    <property type="match status" value="1"/>
</dbReference>
<proteinExistence type="inferred from homology"/>
<comment type="similarity">
    <text evidence="1">Belongs to the metallo-dependent hydrolases superfamily. CpsB/CapC family.</text>
</comment>
<dbReference type="SUPFAM" id="SSF89550">
    <property type="entry name" value="PHP domain-like"/>
    <property type="match status" value="1"/>
</dbReference>
<evidence type="ECO:0000313" key="6">
    <source>
        <dbReference type="Proteomes" id="UP001379533"/>
    </source>
</evidence>
<dbReference type="Pfam" id="PF19567">
    <property type="entry name" value="CpsB_CapC"/>
    <property type="match status" value="1"/>
</dbReference>
<name>A0ABZ2KMJ3_9BACT</name>
<evidence type="ECO:0000256" key="1">
    <source>
        <dbReference type="ARBA" id="ARBA00005750"/>
    </source>
</evidence>
<reference evidence="5 6" key="1">
    <citation type="submission" date="2021-12" db="EMBL/GenBank/DDBJ databases">
        <title>Discovery of the Pendulisporaceae a myxobacterial family with distinct sporulation behavior and unique specialized metabolism.</title>
        <authorList>
            <person name="Garcia R."/>
            <person name="Popoff A."/>
            <person name="Bader C.D."/>
            <person name="Loehr J."/>
            <person name="Walesch S."/>
            <person name="Walt C."/>
            <person name="Boldt J."/>
            <person name="Bunk B."/>
            <person name="Haeckl F.J.F.P.J."/>
            <person name="Gunesch A.P."/>
            <person name="Birkelbach J."/>
            <person name="Nuebel U."/>
            <person name="Pietschmann T."/>
            <person name="Bach T."/>
            <person name="Mueller R."/>
        </authorList>
    </citation>
    <scope>NUCLEOTIDE SEQUENCE [LARGE SCALE GENOMIC DNA]</scope>
    <source>
        <strain evidence="5 6">MSr12523</strain>
    </source>
</reference>
<evidence type="ECO:0000256" key="3">
    <source>
        <dbReference type="ARBA" id="ARBA00022801"/>
    </source>
</evidence>
<accession>A0ABZ2KMJ3</accession>
<dbReference type="InterPro" id="IPR016667">
    <property type="entry name" value="Caps_polysacc_synth_CpsB/CapC"/>
</dbReference>
<evidence type="ECO:0000256" key="4">
    <source>
        <dbReference type="ARBA" id="ARBA00051722"/>
    </source>
</evidence>
<dbReference type="RefSeq" id="WP_394849450.1">
    <property type="nucleotide sequence ID" value="NZ_CP089982.1"/>
</dbReference>
<dbReference type="EMBL" id="CP089982">
    <property type="protein sequence ID" value="WXA98830.1"/>
    <property type="molecule type" value="Genomic_DNA"/>
</dbReference>
<dbReference type="Gene3D" id="3.20.20.140">
    <property type="entry name" value="Metal-dependent hydrolases"/>
    <property type="match status" value="1"/>
</dbReference>
<dbReference type="EC" id="3.1.3.48" evidence="2"/>
<dbReference type="Proteomes" id="UP001379533">
    <property type="component" value="Chromosome"/>
</dbReference>
<dbReference type="InterPro" id="IPR016195">
    <property type="entry name" value="Pol/histidinol_Pase-like"/>
</dbReference>
<keyword evidence="6" id="KW-1185">Reference proteome</keyword>
<dbReference type="PANTHER" id="PTHR39181">
    <property type="entry name" value="TYROSINE-PROTEIN PHOSPHATASE YWQE"/>
    <property type="match status" value="1"/>
</dbReference>
<gene>
    <name evidence="5" type="ORF">LZC95_18635</name>
</gene>
<evidence type="ECO:0000313" key="5">
    <source>
        <dbReference type="EMBL" id="WXA98830.1"/>
    </source>
</evidence>